<evidence type="ECO:0000313" key="2">
    <source>
        <dbReference type="Proteomes" id="UP000219356"/>
    </source>
</evidence>
<name>A0A285P3X1_9BACI</name>
<proteinExistence type="predicted"/>
<dbReference type="AlphaFoldDB" id="A0A285P3X1"/>
<dbReference type="Pfam" id="PF04860">
    <property type="entry name" value="Phage_portal"/>
    <property type="match status" value="1"/>
</dbReference>
<dbReference type="InterPro" id="IPR006944">
    <property type="entry name" value="Phage/GTA_portal"/>
</dbReference>
<organism evidence="1 2">
    <name type="scientific">Terribacillus aidingensis</name>
    <dbReference type="NCBI Taxonomy" id="586416"/>
    <lineage>
        <taxon>Bacteria</taxon>
        <taxon>Bacillati</taxon>
        <taxon>Bacillota</taxon>
        <taxon>Bacilli</taxon>
        <taxon>Bacillales</taxon>
        <taxon>Bacillaceae</taxon>
        <taxon>Terribacillus</taxon>
    </lineage>
</organism>
<evidence type="ECO:0000313" key="1">
    <source>
        <dbReference type="EMBL" id="SNZ14561.1"/>
    </source>
</evidence>
<sequence>MGVLDLFGLLKRNRETEVMLDLDLFEDAASKTHLKRMAIETCIGLISRTISQSEFRVRKDKKTIKDEMYYKLNLRPNKNMSASYFWQKVVRKLIYDNDCLIIQSDTGDLLIADSFIKNEYAVMEDVFKNVIVKDYEFKRNFLMSEVIYIQYSNEKLSKLIDELFYDYGELFGRLVEFQKRKNQIRATVDIESVAGNDEEKRNKIQKFIDRTYAAIRDKVVAIIPQQKGFTYREHQKDNAVGPSVEEINKVTEGFMSQVAAALGIPIVLLKGDTKDLEKPTRNYMVFCIKPLVKKISDALNYTMVDRSDYLNGQHLEIRTPTYSEIFDLANSIDKLIASGGWNRNELRDKVGDEMVDDPKMDEYVMTKNYESIDKTGTEHEGGDTEDE</sequence>
<dbReference type="NCBIfam" id="TIGR01537">
    <property type="entry name" value="portal_HK97"/>
    <property type="match status" value="1"/>
</dbReference>
<keyword evidence="2" id="KW-1185">Reference proteome</keyword>
<reference evidence="2" key="1">
    <citation type="submission" date="2017-09" db="EMBL/GenBank/DDBJ databases">
        <authorList>
            <person name="Varghese N."/>
            <person name="Submissions S."/>
        </authorList>
    </citation>
    <scope>NUCLEOTIDE SEQUENCE [LARGE SCALE GENOMIC DNA]</scope>
    <source>
        <strain evidence="2">CGMCC 1.8913</strain>
    </source>
</reference>
<dbReference type="Proteomes" id="UP000219356">
    <property type="component" value="Unassembled WGS sequence"/>
</dbReference>
<protein>
    <submittedName>
        <fullName evidence="1">Phage portal protein, HK97 family</fullName>
    </submittedName>
</protein>
<gene>
    <name evidence="1" type="ORF">SAMN05421503_2483</name>
</gene>
<dbReference type="InterPro" id="IPR006427">
    <property type="entry name" value="Portal_HK97"/>
</dbReference>
<dbReference type="EMBL" id="OBEK01000003">
    <property type="protein sequence ID" value="SNZ14561.1"/>
    <property type="molecule type" value="Genomic_DNA"/>
</dbReference>
<accession>A0A285P3X1</accession>